<dbReference type="SUPFAM" id="SSF55785">
    <property type="entry name" value="PYP-like sensor domain (PAS domain)"/>
    <property type="match status" value="1"/>
</dbReference>
<dbReference type="GO" id="GO:0007234">
    <property type="term" value="P:osmosensory signaling via phosphorelay pathway"/>
    <property type="evidence" value="ECO:0007669"/>
    <property type="project" value="TreeGrafter"/>
</dbReference>
<dbReference type="InterPro" id="IPR035965">
    <property type="entry name" value="PAS-like_dom_sf"/>
</dbReference>
<evidence type="ECO:0000256" key="6">
    <source>
        <dbReference type="ARBA" id="ARBA00022679"/>
    </source>
</evidence>
<evidence type="ECO:0000259" key="16">
    <source>
        <dbReference type="PROSITE" id="PS50885"/>
    </source>
</evidence>
<keyword evidence="13 14" id="KW-0472">Membrane</keyword>
<evidence type="ECO:0000256" key="9">
    <source>
        <dbReference type="ARBA" id="ARBA00022777"/>
    </source>
</evidence>
<keyword evidence="5" id="KW-0597">Phosphoprotein</keyword>
<dbReference type="PANTHER" id="PTHR42878">
    <property type="entry name" value="TWO-COMPONENT HISTIDINE KINASE"/>
    <property type="match status" value="1"/>
</dbReference>
<dbReference type="Pfam" id="PF02518">
    <property type="entry name" value="HATPase_c"/>
    <property type="match status" value="1"/>
</dbReference>
<dbReference type="CDD" id="cd06225">
    <property type="entry name" value="HAMP"/>
    <property type="match status" value="1"/>
</dbReference>
<gene>
    <name evidence="17" type="ORF">EDD72_102143</name>
</gene>
<dbReference type="GO" id="GO:0005886">
    <property type="term" value="C:plasma membrane"/>
    <property type="evidence" value="ECO:0007669"/>
    <property type="project" value="UniProtKB-SubCell"/>
</dbReference>
<proteinExistence type="predicted"/>
<evidence type="ECO:0000259" key="15">
    <source>
        <dbReference type="PROSITE" id="PS50109"/>
    </source>
</evidence>
<dbReference type="AlphaFoldDB" id="A0A4R3KKR6"/>
<dbReference type="SUPFAM" id="SSF47384">
    <property type="entry name" value="Homodimeric domain of signal transducing histidine kinase"/>
    <property type="match status" value="1"/>
</dbReference>
<dbReference type="InterPro" id="IPR003661">
    <property type="entry name" value="HisK_dim/P_dom"/>
</dbReference>
<dbReference type="EMBL" id="SMAB01000002">
    <property type="protein sequence ID" value="TCS84102.1"/>
    <property type="molecule type" value="Genomic_DNA"/>
</dbReference>
<evidence type="ECO:0000256" key="5">
    <source>
        <dbReference type="ARBA" id="ARBA00022553"/>
    </source>
</evidence>
<comment type="caution">
    <text evidence="17">The sequence shown here is derived from an EMBL/GenBank/DDBJ whole genome shotgun (WGS) entry which is preliminary data.</text>
</comment>
<reference evidence="17 18" key="1">
    <citation type="submission" date="2019-03" db="EMBL/GenBank/DDBJ databases">
        <title>Genomic Encyclopedia of Type Strains, Phase IV (KMG-IV): sequencing the most valuable type-strain genomes for metagenomic binning, comparative biology and taxonomic classification.</title>
        <authorList>
            <person name="Goeker M."/>
        </authorList>
    </citation>
    <scope>NUCLEOTIDE SEQUENCE [LARGE SCALE GENOMIC DNA]</scope>
    <source>
        <strain evidence="17 18">DSM 23802</strain>
    </source>
</reference>
<dbReference type="SUPFAM" id="SSF55874">
    <property type="entry name" value="ATPase domain of HSP90 chaperone/DNA topoisomerase II/histidine kinase"/>
    <property type="match status" value="1"/>
</dbReference>
<dbReference type="InterPro" id="IPR003594">
    <property type="entry name" value="HATPase_dom"/>
</dbReference>
<evidence type="ECO:0000256" key="2">
    <source>
        <dbReference type="ARBA" id="ARBA00004651"/>
    </source>
</evidence>
<dbReference type="InterPro" id="IPR004358">
    <property type="entry name" value="Sig_transdc_His_kin-like_C"/>
</dbReference>
<evidence type="ECO:0000313" key="17">
    <source>
        <dbReference type="EMBL" id="TCS84102.1"/>
    </source>
</evidence>
<dbReference type="SMART" id="SM00304">
    <property type="entry name" value="HAMP"/>
    <property type="match status" value="1"/>
</dbReference>
<dbReference type="GO" id="GO:0000156">
    <property type="term" value="F:phosphorelay response regulator activity"/>
    <property type="evidence" value="ECO:0007669"/>
    <property type="project" value="TreeGrafter"/>
</dbReference>
<keyword evidence="11 14" id="KW-1133">Transmembrane helix</keyword>
<keyword evidence="4" id="KW-1003">Cell membrane</keyword>
<evidence type="ECO:0000256" key="11">
    <source>
        <dbReference type="ARBA" id="ARBA00022989"/>
    </source>
</evidence>
<dbReference type="PRINTS" id="PR00344">
    <property type="entry name" value="BCTRLSENSOR"/>
</dbReference>
<dbReference type="Gene3D" id="6.10.340.10">
    <property type="match status" value="1"/>
</dbReference>
<dbReference type="CDD" id="cd00082">
    <property type="entry name" value="HisKA"/>
    <property type="match status" value="1"/>
</dbReference>
<dbReference type="RefSeq" id="WP_132766963.1">
    <property type="nucleotide sequence ID" value="NZ_SMAB01000002.1"/>
</dbReference>
<keyword evidence="12" id="KW-0902">Two-component regulatory system</keyword>
<dbReference type="SMART" id="SM00388">
    <property type="entry name" value="HisKA"/>
    <property type="match status" value="1"/>
</dbReference>
<sequence length="584" mass="65833">MIFRKVVGKLWLTIVGLVFVILLLLSLFLIQYFDHYYYHEQSKNLSKLAYKVSQTLEAHPERKNAVSTTRELVEAYDIDLIVIDLPSKKEDSDPPIQLRSIIPKEDLNDIYSGKELITRISYKTSQNITSNNEKSDLLVVSVPIKRNNQLVGAVVLSQSLDIVNQTTNDLKKIIFGFAAVGFIMVTVFSFFLSTKITAPIRQMQKAANLVAQGDFNIRVNIRTNDEIGDLGISFNQMASQLEQTVKDLSTEKEKLSNILKSMADGVITMNPDSEIIMANPPAKKLLDIYQYGNQLNDFLKEMLDIVLKQEINLTKDLHYNGRILSVIMTPLYSGHVIIGAVTILRDVTYERKLDKLRKDFLANVSHELRTPISMLQGYSEAIIDGIAETDEEKKELAQIIYDESLRMGRLVNELLDLAKMESGNLQLQYCKTDMDKLIKKIIRKFFNIAKEHEIELVSEVDSRLINVVIDPDRIEQVLTNLIDNALRHTKKNGEIKIKARKKSLGEMLIEVSDTGVGIPEEDLPFVFERFYKADKARTRGSGTGLGLSIVKNIIQAHGGSISVSSKIGQGTTFSIVLPTHNLAD</sequence>
<dbReference type="Pfam" id="PF18698">
    <property type="entry name" value="HisK_sensor"/>
    <property type="match status" value="1"/>
</dbReference>
<dbReference type="InterPro" id="IPR050351">
    <property type="entry name" value="BphY/WalK/GraS-like"/>
</dbReference>
<dbReference type="Pfam" id="PF00672">
    <property type="entry name" value="HAMP"/>
    <property type="match status" value="1"/>
</dbReference>
<name>A0A4R3KKR6_9BACI</name>
<accession>A0A4R3KKR6</accession>
<evidence type="ECO:0000256" key="4">
    <source>
        <dbReference type="ARBA" id="ARBA00022475"/>
    </source>
</evidence>
<dbReference type="Gene3D" id="3.30.450.20">
    <property type="entry name" value="PAS domain"/>
    <property type="match status" value="1"/>
</dbReference>
<keyword evidence="10" id="KW-0067">ATP-binding</keyword>
<dbReference type="FunFam" id="3.30.565.10:FF:000006">
    <property type="entry name" value="Sensor histidine kinase WalK"/>
    <property type="match status" value="1"/>
</dbReference>
<dbReference type="GO" id="GO:0030295">
    <property type="term" value="F:protein kinase activator activity"/>
    <property type="evidence" value="ECO:0007669"/>
    <property type="project" value="TreeGrafter"/>
</dbReference>
<keyword evidence="18" id="KW-1185">Reference proteome</keyword>
<dbReference type="GO" id="GO:0005524">
    <property type="term" value="F:ATP binding"/>
    <property type="evidence" value="ECO:0007669"/>
    <property type="project" value="UniProtKB-KW"/>
</dbReference>
<dbReference type="InterPro" id="IPR036097">
    <property type="entry name" value="HisK_dim/P_sf"/>
</dbReference>
<dbReference type="Proteomes" id="UP000295788">
    <property type="component" value="Unassembled WGS sequence"/>
</dbReference>
<organism evidence="17 18">
    <name type="scientific">Tepidibacillus fermentans</name>
    <dbReference type="NCBI Taxonomy" id="1281767"/>
    <lineage>
        <taxon>Bacteria</taxon>
        <taxon>Bacillati</taxon>
        <taxon>Bacillota</taxon>
        <taxon>Bacilli</taxon>
        <taxon>Bacillales</taxon>
        <taxon>Bacillaceae</taxon>
        <taxon>Tepidibacillus</taxon>
    </lineage>
</organism>
<comment type="subcellular location">
    <subcellularLocation>
        <location evidence="2">Cell membrane</location>
        <topology evidence="2">Multi-pass membrane protein</topology>
    </subcellularLocation>
</comment>
<evidence type="ECO:0000256" key="14">
    <source>
        <dbReference type="SAM" id="Phobius"/>
    </source>
</evidence>
<feature type="domain" description="HAMP" evidence="16">
    <location>
        <begin position="194"/>
        <end position="246"/>
    </location>
</feature>
<keyword evidence="7 14" id="KW-0812">Transmembrane</keyword>
<dbReference type="PANTHER" id="PTHR42878:SF3">
    <property type="entry name" value="HISTIDINE PROTEIN KINASE SAES"/>
    <property type="match status" value="1"/>
</dbReference>
<evidence type="ECO:0000313" key="18">
    <source>
        <dbReference type="Proteomes" id="UP000295788"/>
    </source>
</evidence>
<dbReference type="InterPro" id="IPR003660">
    <property type="entry name" value="HAMP_dom"/>
</dbReference>
<feature type="transmembrane region" description="Helical" evidence="14">
    <location>
        <begin position="12"/>
        <end position="33"/>
    </location>
</feature>
<dbReference type="PROSITE" id="PS50109">
    <property type="entry name" value="HIS_KIN"/>
    <property type="match status" value="1"/>
</dbReference>
<evidence type="ECO:0000256" key="12">
    <source>
        <dbReference type="ARBA" id="ARBA00023012"/>
    </source>
</evidence>
<comment type="catalytic activity">
    <reaction evidence="1">
        <text>ATP + protein L-histidine = ADP + protein N-phospho-L-histidine.</text>
        <dbReference type="EC" id="2.7.13.3"/>
    </reaction>
</comment>
<evidence type="ECO:0000256" key="8">
    <source>
        <dbReference type="ARBA" id="ARBA00022741"/>
    </source>
</evidence>
<dbReference type="InterPro" id="IPR041328">
    <property type="entry name" value="HisK_sensor"/>
</dbReference>
<evidence type="ECO:0000256" key="7">
    <source>
        <dbReference type="ARBA" id="ARBA00022692"/>
    </source>
</evidence>
<dbReference type="PROSITE" id="PS50885">
    <property type="entry name" value="HAMP"/>
    <property type="match status" value="1"/>
</dbReference>
<protein>
    <recommendedName>
        <fullName evidence="3">histidine kinase</fullName>
        <ecNumber evidence="3">2.7.13.3</ecNumber>
    </recommendedName>
</protein>
<dbReference type="Gene3D" id="3.30.565.10">
    <property type="entry name" value="Histidine kinase-like ATPase, C-terminal domain"/>
    <property type="match status" value="1"/>
</dbReference>
<dbReference type="SMART" id="SM00387">
    <property type="entry name" value="HATPase_c"/>
    <property type="match status" value="1"/>
</dbReference>
<dbReference type="SUPFAM" id="SSF158472">
    <property type="entry name" value="HAMP domain-like"/>
    <property type="match status" value="1"/>
</dbReference>
<keyword evidence="6" id="KW-0808">Transferase</keyword>
<dbReference type="GO" id="GO:0000155">
    <property type="term" value="F:phosphorelay sensor kinase activity"/>
    <property type="evidence" value="ECO:0007669"/>
    <property type="project" value="InterPro"/>
</dbReference>
<evidence type="ECO:0000256" key="13">
    <source>
        <dbReference type="ARBA" id="ARBA00023136"/>
    </source>
</evidence>
<dbReference type="CDD" id="cd00075">
    <property type="entry name" value="HATPase"/>
    <property type="match status" value="1"/>
</dbReference>
<dbReference type="FunFam" id="1.10.287.130:FF:000001">
    <property type="entry name" value="Two-component sensor histidine kinase"/>
    <property type="match status" value="1"/>
</dbReference>
<dbReference type="InterPro" id="IPR036890">
    <property type="entry name" value="HATPase_C_sf"/>
</dbReference>
<feature type="transmembrane region" description="Helical" evidence="14">
    <location>
        <begin position="173"/>
        <end position="193"/>
    </location>
</feature>
<keyword evidence="8" id="KW-0547">Nucleotide-binding</keyword>
<evidence type="ECO:0000256" key="10">
    <source>
        <dbReference type="ARBA" id="ARBA00022840"/>
    </source>
</evidence>
<dbReference type="InterPro" id="IPR005467">
    <property type="entry name" value="His_kinase_dom"/>
</dbReference>
<dbReference type="EC" id="2.7.13.3" evidence="3"/>
<evidence type="ECO:0000256" key="1">
    <source>
        <dbReference type="ARBA" id="ARBA00000085"/>
    </source>
</evidence>
<evidence type="ECO:0000256" key="3">
    <source>
        <dbReference type="ARBA" id="ARBA00012438"/>
    </source>
</evidence>
<keyword evidence="9 17" id="KW-0418">Kinase</keyword>
<dbReference type="Pfam" id="PF00512">
    <property type="entry name" value="HisKA"/>
    <property type="match status" value="1"/>
</dbReference>
<dbReference type="Gene3D" id="1.10.287.130">
    <property type="match status" value="1"/>
</dbReference>
<dbReference type="OrthoDB" id="9813151at2"/>
<feature type="domain" description="Histidine kinase" evidence="15">
    <location>
        <begin position="363"/>
        <end position="581"/>
    </location>
</feature>